<dbReference type="RefSeq" id="WP_330795266.1">
    <property type="nucleotide sequence ID" value="NZ_JAZEWV010000009.1"/>
</dbReference>
<organism evidence="1 2">
    <name type="scientific">Actinacidiphila polyblastidii</name>
    <dbReference type="NCBI Taxonomy" id="3110430"/>
    <lineage>
        <taxon>Bacteria</taxon>
        <taxon>Bacillati</taxon>
        <taxon>Actinomycetota</taxon>
        <taxon>Actinomycetes</taxon>
        <taxon>Kitasatosporales</taxon>
        <taxon>Streptomycetaceae</taxon>
        <taxon>Actinacidiphila</taxon>
    </lineage>
</organism>
<dbReference type="PANTHER" id="PTHR33418">
    <property type="entry name" value="HELICASE-ASSOCIATED"/>
    <property type="match status" value="1"/>
</dbReference>
<protein>
    <recommendedName>
        <fullName evidence="3">Helicase-associated domain-containing protein</fullName>
    </recommendedName>
</protein>
<evidence type="ECO:0000313" key="1">
    <source>
        <dbReference type="EMBL" id="MEE4543122.1"/>
    </source>
</evidence>
<reference evidence="1 2" key="1">
    <citation type="submission" date="2023-12" db="EMBL/GenBank/DDBJ databases">
        <title>Streptomyces sp. V4-01.</title>
        <authorList>
            <person name="Somphong A."/>
            <person name="Phongsopitanun W."/>
        </authorList>
    </citation>
    <scope>NUCLEOTIDE SEQUENCE [LARGE SCALE GENOMIC DNA]</scope>
    <source>
        <strain evidence="1 2">V4-01</strain>
    </source>
</reference>
<dbReference type="EMBL" id="JAZEWV010000009">
    <property type="protein sequence ID" value="MEE4543122.1"/>
    <property type="molecule type" value="Genomic_DNA"/>
</dbReference>
<evidence type="ECO:0008006" key="3">
    <source>
        <dbReference type="Google" id="ProtNLM"/>
    </source>
</evidence>
<dbReference type="Proteomes" id="UP001344658">
    <property type="component" value="Unassembled WGS sequence"/>
</dbReference>
<name>A0ABU7PBD7_9ACTN</name>
<sequence length="231" mass="25159">MQHRVPIDLMSPRSRSVRRHLRAARAYARGHGDLAAIAARTTVTVDGDEVRLGPWLARIRDGGVRIDTRTRQELTELGMRWEPHGKAAARRRLRAARQYADAHGGLGAVRQHTRVAVDGTPERLGAWLDRVRSGSSPVDDDVRSALTALGMRWEVAKRPAGEDFLRGARAYAAAHGSLAGVRHDTVVDVDGVGLRLGGWVSRVRGGRSPVTSAQRSVLTDLGMRWHQGAGG</sequence>
<comment type="caution">
    <text evidence="1">The sequence shown here is derived from an EMBL/GenBank/DDBJ whole genome shotgun (WGS) entry which is preliminary data.</text>
</comment>
<gene>
    <name evidence="1" type="ORF">V2S66_14235</name>
</gene>
<proteinExistence type="predicted"/>
<accession>A0ABU7PBD7</accession>
<evidence type="ECO:0000313" key="2">
    <source>
        <dbReference type="Proteomes" id="UP001344658"/>
    </source>
</evidence>
<keyword evidence="2" id="KW-1185">Reference proteome</keyword>
<dbReference type="PANTHER" id="PTHR33418:SF1">
    <property type="entry name" value="HELICASE-ASSOCIATED DOMAIN-CONTAINING PROTEIN"/>
    <property type="match status" value="1"/>
</dbReference>